<feature type="transmembrane region" description="Helical" evidence="5">
    <location>
        <begin position="222"/>
        <end position="244"/>
    </location>
</feature>
<feature type="transmembrane region" description="Helical" evidence="5">
    <location>
        <begin position="397"/>
        <end position="414"/>
    </location>
</feature>
<comment type="subcellular location">
    <subcellularLocation>
        <location evidence="1">Membrane</location>
        <topology evidence="1">Multi-pass membrane protein</topology>
    </subcellularLocation>
</comment>
<dbReference type="OrthoDB" id="259687at2"/>
<dbReference type="STRING" id="1150864.MILUP08_46623"/>
<dbReference type="EMBL" id="CAIE01000044">
    <property type="protein sequence ID" value="CCH21723.1"/>
    <property type="molecule type" value="Genomic_DNA"/>
</dbReference>
<feature type="transmembrane region" description="Helical" evidence="5">
    <location>
        <begin position="117"/>
        <end position="133"/>
    </location>
</feature>
<evidence type="ECO:0000256" key="1">
    <source>
        <dbReference type="ARBA" id="ARBA00004141"/>
    </source>
</evidence>
<evidence type="ECO:0000256" key="3">
    <source>
        <dbReference type="ARBA" id="ARBA00022989"/>
    </source>
</evidence>
<evidence type="ECO:0000256" key="4">
    <source>
        <dbReference type="ARBA" id="ARBA00023136"/>
    </source>
</evidence>
<keyword evidence="8" id="KW-1185">Reference proteome</keyword>
<dbReference type="InterPro" id="IPR050367">
    <property type="entry name" value="APC_superfamily"/>
</dbReference>
<sequence>MDRLARRLGVPDAVVIGLGSMLGAGVFVVFGPAAAAAGGAGLLPALVLAGFVAFCNATSSARLAARYPESGGTYVYGRERLGPLAGFVAGWGFVVGKTASCAAMALTIGAYLWPGQARLVAVGAVLAVTGVNLRGIGKTATVTKLLVALVLAVLALVAVVGVVGGPVHLDRLGDPGDPGGSARGVLTAAGLLFFAFAGYARIATLGEEVRDPRRTIPRAVPLALGVVLAIYLVLAVVTLGVLGADRLAGSAAPLVDVVTAAGLPGLAWVVRAGATIAVVGVLLSLVAGVGRTTLAMARRRDLPGALAAVHQVHQVPHRAELAVAAVVIVVVLLGDVRDAIGFSSCTVLVYYAITNAAALTLGRERERERERKLPVQVLAGLGLVGCLLLAVNLPLGSVLAGFGVLAAGVAWYALRAARR</sequence>
<comment type="caution">
    <text evidence="7">The sequence shown here is derived from an EMBL/GenBank/DDBJ whole genome shotgun (WGS) entry which is preliminary data.</text>
</comment>
<feature type="transmembrane region" description="Helical" evidence="5">
    <location>
        <begin position="41"/>
        <end position="63"/>
    </location>
</feature>
<dbReference type="PANTHER" id="PTHR42770:SF7">
    <property type="entry name" value="MEMBRANE PROTEIN"/>
    <property type="match status" value="1"/>
</dbReference>
<accession>I0LD26</accession>
<dbReference type="Pfam" id="PF00324">
    <property type="entry name" value="AA_permease"/>
    <property type="match status" value="1"/>
</dbReference>
<dbReference type="GO" id="GO:0016020">
    <property type="term" value="C:membrane"/>
    <property type="evidence" value="ECO:0007669"/>
    <property type="project" value="UniProtKB-SubCell"/>
</dbReference>
<feature type="transmembrane region" description="Helical" evidence="5">
    <location>
        <begin position="373"/>
        <end position="391"/>
    </location>
</feature>
<dbReference type="RefSeq" id="WP_007465911.1">
    <property type="nucleotide sequence ID" value="NZ_HF570108.1"/>
</dbReference>
<organism evidence="7 8">
    <name type="scientific">Micromonospora lupini str. Lupac 08</name>
    <dbReference type="NCBI Taxonomy" id="1150864"/>
    <lineage>
        <taxon>Bacteria</taxon>
        <taxon>Bacillati</taxon>
        <taxon>Actinomycetota</taxon>
        <taxon>Actinomycetes</taxon>
        <taxon>Micromonosporales</taxon>
        <taxon>Micromonosporaceae</taxon>
        <taxon>Micromonospora</taxon>
    </lineage>
</organism>
<proteinExistence type="predicted"/>
<gene>
    <name evidence="7" type="ORF">MILUP08_46623</name>
</gene>
<protein>
    <recommendedName>
        <fullName evidence="6">Amino acid permease/ SLC12A domain-containing protein</fullName>
    </recommendedName>
</protein>
<dbReference type="Proteomes" id="UP000003448">
    <property type="component" value="Unassembled WGS sequence"/>
</dbReference>
<keyword evidence="2 5" id="KW-0812">Transmembrane</keyword>
<evidence type="ECO:0000256" key="5">
    <source>
        <dbReference type="SAM" id="Phobius"/>
    </source>
</evidence>
<evidence type="ECO:0000313" key="8">
    <source>
        <dbReference type="Proteomes" id="UP000003448"/>
    </source>
</evidence>
<evidence type="ECO:0000259" key="6">
    <source>
        <dbReference type="Pfam" id="PF00324"/>
    </source>
</evidence>
<keyword evidence="3 5" id="KW-1133">Transmembrane helix</keyword>
<feature type="transmembrane region" description="Helical" evidence="5">
    <location>
        <begin position="184"/>
        <end position="202"/>
    </location>
</feature>
<feature type="domain" description="Amino acid permease/ SLC12A" evidence="6">
    <location>
        <begin position="13"/>
        <end position="353"/>
    </location>
</feature>
<keyword evidence="4 5" id="KW-0472">Membrane</keyword>
<feature type="transmembrane region" description="Helical" evidence="5">
    <location>
        <begin position="340"/>
        <end position="361"/>
    </location>
</feature>
<evidence type="ECO:0000256" key="2">
    <source>
        <dbReference type="ARBA" id="ARBA00022692"/>
    </source>
</evidence>
<dbReference type="Gene3D" id="1.20.1740.10">
    <property type="entry name" value="Amino acid/polyamine transporter I"/>
    <property type="match status" value="1"/>
</dbReference>
<feature type="transmembrane region" description="Helical" evidence="5">
    <location>
        <begin position="272"/>
        <end position="294"/>
    </location>
</feature>
<name>I0LD26_9ACTN</name>
<feature type="transmembrane region" description="Helical" evidence="5">
    <location>
        <begin position="315"/>
        <end position="334"/>
    </location>
</feature>
<dbReference type="AlphaFoldDB" id="I0LD26"/>
<dbReference type="GO" id="GO:0055085">
    <property type="term" value="P:transmembrane transport"/>
    <property type="evidence" value="ECO:0007669"/>
    <property type="project" value="InterPro"/>
</dbReference>
<reference evidence="8" key="1">
    <citation type="journal article" date="2012" name="J. Bacteriol.">
        <title>Genome Sequence of Micromonospora lupini Lupac 08, Isolated from Root Nodules of Lupinus angustifolius.</title>
        <authorList>
            <person name="Alonso-Vega P."/>
            <person name="Normand P."/>
            <person name="Bacigalupe R."/>
            <person name="Pujic P."/>
            <person name="Lajus A."/>
            <person name="Vallenet D."/>
            <person name="Carro L."/>
            <person name="Coll P."/>
            <person name="Trujillo M.E."/>
        </authorList>
    </citation>
    <scope>NUCLEOTIDE SEQUENCE [LARGE SCALE GENOMIC DNA]</scope>
    <source>
        <strain evidence="8">Lupac 08</strain>
    </source>
</reference>
<dbReference type="InterPro" id="IPR004841">
    <property type="entry name" value="AA-permease/SLC12A_dom"/>
</dbReference>
<dbReference type="PIRSF" id="PIRSF006060">
    <property type="entry name" value="AA_transporter"/>
    <property type="match status" value="1"/>
</dbReference>
<dbReference type="eggNOG" id="COG0531">
    <property type="taxonomic scope" value="Bacteria"/>
</dbReference>
<feature type="transmembrane region" description="Helical" evidence="5">
    <location>
        <begin position="84"/>
        <end position="111"/>
    </location>
</feature>
<dbReference type="PANTHER" id="PTHR42770">
    <property type="entry name" value="AMINO ACID TRANSPORTER-RELATED"/>
    <property type="match status" value="1"/>
</dbReference>
<evidence type="ECO:0000313" key="7">
    <source>
        <dbReference type="EMBL" id="CCH21723.1"/>
    </source>
</evidence>
<feature type="transmembrane region" description="Helical" evidence="5">
    <location>
        <begin position="12"/>
        <end position="35"/>
    </location>
</feature>
<feature type="transmembrane region" description="Helical" evidence="5">
    <location>
        <begin position="145"/>
        <end position="164"/>
    </location>
</feature>